<dbReference type="OrthoDB" id="5783548at2"/>
<accession>H8YY08</accession>
<dbReference type="AlphaFoldDB" id="H8YY08"/>
<evidence type="ECO:0000313" key="1">
    <source>
        <dbReference type="EMBL" id="EIC23334.1"/>
    </source>
</evidence>
<sequence length="189" mass="20563">MTPDSTNAQTLAPKASPAPEVLTFAAADRALIIRVLSGYGLELRELPADAEIPGSYWGAPEAGLVGQQLLVRPDTPVHSLLHEACHFICMNDARRASLHTDAGGTVEEENAVCMLQILIGEQLLGLPRARLFADMDAWGYSFRLGNAQAWFEQDAEDAHDWLNDAGLIARDARVLVRNLSRSMPEPGHP</sequence>
<dbReference type="Proteomes" id="UP000002964">
    <property type="component" value="Unassembled WGS sequence"/>
</dbReference>
<name>H8YY08_9GAMM</name>
<reference evidence="1 2" key="2">
    <citation type="submission" date="2011-11" db="EMBL/GenBank/DDBJ databases">
        <authorList>
            <consortium name="US DOE Joint Genome Institute"/>
            <person name="Lucas S."/>
            <person name="Han J."/>
            <person name="Lapidus A."/>
            <person name="Cheng J.-F."/>
            <person name="Goodwin L."/>
            <person name="Pitluck S."/>
            <person name="Peters L."/>
            <person name="Ovchinnikova G."/>
            <person name="Zhang X."/>
            <person name="Detter J.C."/>
            <person name="Han C."/>
            <person name="Tapia R."/>
            <person name="Land M."/>
            <person name="Hauser L."/>
            <person name="Kyrpides N."/>
            <person name="Ivanova N."/>
            <person name="Pagani I."/>
            <person name="Vogl K."/>
            <person name="Liu Z."/>
            <person name="Overmann J."/>
            <person name="Frigaard N.-U."/>
            <person name="Bryant D."/>
            <person name="Woyke T."/>
        </authorList>
    </citation>
    <scope>NUCLEOTIDE SEQUENCE [LARGE SCALE GENOMIC DNA]</scope>
    <source>
        <strain evidence="1 2">970</strain>
    </source>
</reference>
<organism evidence="1 2">
    <name type="scientific">Thiorhodovibrio frisius</name>
    <dbReference type="NCBI Taxonomy" id="631362"/>
    <lineage>
        <taxon>Bacteria</taxon>
        <taxon>Pseudomonadati</taxon>
        <taxon>Pseudomonadota</taxon>
        <taxon>Gammaproteobacteria</taxon>
        <taxon>Chromatiales</taxon>
        <taxon>Chromatiaceae</taxon>
        <taxon>Thiorhodovibrio</taxon>
    </lineage>
</organism>
<dbReference type="STRING" id="631362.Thi970DRAFT_00994"/>
<evidence type="ECO:0000313" key="2">
    <source>
        <dbReference type="Proteomes" id="UP000002964"/>
    </source>
</evidence>
<dbReference type="HOGENOM" id="CLU_123381_0_0_6"/>
<gene>
    <name evidence="1" type="ORF">Thi970DRAFT_00994</name>
</gene>
<keyword evidence="2" id="KW-1185">Reference proteome</keyword>
<proteinExistence type="predicted"/>
<dbReference type="EMBL" id="JH603168">
    <property type="protein sequence ID" value="EIC23334.1"/>
    <property type="molecule type" value="Genomic_DNA"/>
</dbReference>
<dbReference type="eggNOG" id="ENOG50314HW">
    <property type="taxonomic scope" value="Bacteria"/>
</dbReference>
<dbReference type="RefSeq" id="WP_009147418.1">
    <property type="nucleotide sequence ID" value="NZ_CP121471.1"/>
</dbReference>
<reference evidence="2" key="1">
    <citation type="submission" date="2011-06" db="EMBL/GenBank/DDBJ databases">
        <authorList>
            <consortium name="US DOE Joint Genome Institute (JGI-PGF)"/>
            <person name="Lucas S."/>
            <person name="Han J."/>
            <person name="Lapidus A."/>
            <person name="Cheng J.-F."/>
            <person name="Goodwin L."/>
            <person name="Pitluck S."/>
            <person name="Peters L."/>
            <person name="Land M.L."/>
            <person name="Hauser L."/>
            <person name="Vogl K."/>
            <person name="Liu Z."/>
            <person name="Overmann J."/>
            <person name="Frigaard N.-U."/>
            <person name="Bryant D.A."/>
            <person name="Woyke T.J."/>
        </authorList>
    </citation>
    <scope>NUCLEOTIDE SEQUENCE [LARGE SCALE GENOMIC DNA]</scope>
    <source>
        <strain evidence="2">970</strain>
    </source>
</reference>
<protein>
    <submittedName>
        <fullName evidence="1">Uncharacterized protein</fullName>
    </submittedName>
</protein>